<proteinExistence type="predicted"/>
<gene>
    <name evidence="1" type="ORF">GP486_005997</name>
</gene>
<dbReference type="AlphaFoldDB" id="A0A9P8L852"/>
<protein>
    <submittedName>
        <fullName evidence="1">Uncharacterized protein</fullName>
    </submittedName>
</protein>
<dbReference type="EMBL" id="JAGHQM010001240">
    <property type="protein sequence ID" value="KAH0556065.1"/>
    <property type="molecule type" value="Genomic_DNA"/>
</dbReference>
<sequence>MFFGELAVLRGDEDVQLILGLLAEVGTLQTIQLRILITSRPETPIRFGFIDIPETAHHDFVLHNVSAHVIEHDISTFFYHEFEIIRKRHRLSEQWPGEHVIELLVQSSYGLFIYAATVCRFIQQRRHHPEHCLSLILDEEMTSPSHTEQLDKMYTQVLKDSVIGDCEDWDRSPLSERFRNIVGSIVILFDSLTASSLARLLQVADWMVKATLDSLHSVLDIPGDRDSPIRLLHPSFQDFILHP</sequence>
<comment type="caution">
    <text evidence="1">The sequence shown here is derived from an EMBL/GenBank/DDBJ whole genome shotgun (WGS) entry which is preliminary data.</text>
</comment>
<evidence type="ECO:0000313" key="1">
    <source>
        <dbReference type="EMBL" id="KAH0556065.1"/>
    </source>
</evidence>
<reference evidence="1" key="1">
    <citation type="submission" date="2021-03" db="EMBL/GenBank/DDBJ databases">
        <title>Comparative genomics and phylogenomic investigation of the class Geoglossomycetes provide insights into ecological specialization and systematics.</title>
        <authorList>
            <person name="Melie T."/>
            <person name="Pirro S."/>
            <person name="Miller A.N."/>
            <person name="Quandt A."/>
        </authorList>
    </citation>
    <scope>NUCLEOTIDE SEQUENCE</scope>
    <source>
        <strain evidence="1">CAQ_001_2017</strain>
    </source>
</reference>
<accession>A0A9P8L852</accession>
<organism evidence="1 2">
    <name type="scientific">Trichoglossum hirsutum</name>
    <dbReference type="NCBI Taxonomy" id="265104"/>
    <lineage>
        <taxon>Eukaryota</taxon>
        <taxon>Fungi</taxon>
        <taxon>Dikarya</taxon>
        <taxon>Ascomycota</taxon>
        <taxon>Pezizomycotina</taxon>
        <taxon>Geoglossomycetes</taxon>
        <taxon>Geoglossales</taxon>
        <taxon>Geoglossaceae</taxon>
        <taxon>Trichoglossum</taxon>
    </lineage>
</organism>
<evidence type="ECO:0000313" key="2">
    <source>
        <dbReference type="Proteomes" id="UP000750711"/>
    </source>
</evidence>
<dbReference type="Proteomes" id="UP000750711">
    <property type="component" value="Unassembled WGS sequence"/>
</dbReference>
<keyword evidence="2" id="KW-1185">Reference proteome</keyword>
<name>A0A9P8L852_9PEZI</name>